<dbReference type="RefSeq" id="WP_053371778.1">
    <property type="nucleotide sequence ID" value="NZ_KQ435296.1"/>
</dbReference>
<proteinExistence type="predicted"/>
<reference evidence="2 3" key="1">
    <citation type="journal article" date="2015" name="Sci. Rep.">
        <title>Functional and structural properties of a novel cellulosome-like multienzyme complex: efficient glycoside hydrolysis of water-insoluble 7-xylosyl-10-deacetylpaclitaxel.</title>
        <authorList>
            <person name="Dou T.Y."/>
            <person name="Luan H.W."/>
            <person name="Ge G.B."/>
            <person name="Dong M.M."/>
            <person name="Zou H.F."/>
            <person name="He Y.Q."/>
            <person name="Cui P."/>
            <person name="Wang J.Y."/>
            <person name="Hao D.C."/>
            <person name="Yang S.L."/>
            <person name="Yang L."/>
        </authorList>
    </citation>
    <scope>NUCLEOTIDE SEQUENCE [LARGE SCALE GENOMIC DNA]</scope>
    <source>
        <strain evidence="2 3">F16</strain>
    </source>
</reference>
<dbReference type="Proteomes" id="UP000037387">
    <property type="component" value="Unassembled WGS sequence"/>
</dbReference>
<protein>
    <recommendedName>
        <fullName evidence="4">Ceramidase</fullName>
    </recommendedName>
</protein>
<feature type="transmembrane region" description="Helical" evidence="1">
    <location>
        <begin position="155"/>
        <end position="173"/>
    </location>
</feature>
<keyword evidence="1" id="KW-1133">Transmembrane helix</keyword>
<gene>
    <name evidence="2" type="ORF">M768_18780</name>
</gene>
<evidence type="ECO:0008006" key="4">
    <source>
        <dbReference type="Google" id="ProtNLM"/>
    </source>
</evidence>
<feature type="transmembrane region" description="Helical" evidence="1">
    <location>
        <begin position="193"/>
        <end position="211"/>
    </location>
</feature>
<evidence type="ECO:0000313" key="3">
    <source>
        <dbReference type="Proteomes" id="UP000037387"/>
    </source>
</evidence>
<evidence type="ECO:0000313" key="2">
    <source>
        <dbReference type="EMBL" id="KON71611.1"/>
    </source>
</evidence>
<name>A0A0M0F360_CELCE</name>
<dbReference type="PATRIC" id="fig|1350482.3.peg.4100"/>
<keyword evidence="3" id="KW-1185">Reference proteome</keyword>
<evidence type="ECO:0000256" key="1">
    <source>
        <dbReference type="SAM" id="Phobius"/>
    </source>
</evidence>
<feature type="transmembrane region" description="Helical" evidence="1">
    <location>
        <begin position="16"/>
        <end position="36"/>
    </location>
</feature>
<keyword evidence="1" id="KW-0812">Transmembrane</keyword>
<sequence length="216" mass="22651">MDDCEYAGTAPFAEPLSTVTSLAFVVAGVAILVGARQAARRPDGTSPVAPRVTMGVLAVLVGFGSAVQHGPAPSWNPVAHDPPLFGALALVTADAVSDLTGRRLRTWWWLAPTLVDVAIAATAPQASTYYQWAVSVTAVGTSALRAWYRPAVRRRLVVTIALLAAGGAVSTFTRTGWPCDTAGWFGVEPQGHAIWHVLAATAMWVVAPTLGRRPAT</sequence>
<dbReference type="EMBL" id="ATNL01000015">
    <property type="protein sequence ID" value="KON71611.1"/>
    <property type="molecule type" value="Genomic_DNA"/>
</dbReference>
<keyword evidence="1" id="KW-0472">Membrane</keyword>
<organism evidence="2 3">
    <name type="scientific">Cellulosimicrobium cellulans F16</name>
    <dbReference type="NCBI Taxonomy" id="1350482"/>
    <lineage>
        <taxon>Bacteria</taxon>
        <taxon>Bacillati</taxon>
        <taxon>Actinomycetota</taxon>
        <taxon>Actinomycetes</taxon>
        <taxon>Micrococcales</taxon>
        <taxon>Promicromonosporaceae</taxon>
        <taxon>Cellulosimicrobium</taxon>
    </lineage>
</organism>
<accession>A0A0M0F360</accession>
<dbReference type="AlphaFoldDB" id="A0A0M0F360"/>
<comment type="caution">
    <text evidence="2">The sequence shown here is derived from an EMBL/GenBank/DDBJ whole genome shotgun (WGS) entry which is preliminary data.</text>
</comment>